<dbReference type="VEuPathDB" id="TriTrypDB:TvY486_0603200"/>
<evidence type="ECO:0000313" key="2">
    <source>
        <dbReference type="EMBL" id="CCC48529.1"/>
    </source>
</evidence>
<proteinExistence type="predicted"/>
<dbReference type="EMBL" id="HE573022">
    <property type="protein sequence ID" value="CCC48529.1"/>
    <property type="molecule type" value="Genomic_DNA"/>
</dbReference>
<organism evidence="2">
    <name type="scientific">Trypanosoma vivax (strain Y486)</name>
    <dbReference type="NCBI Taxonomy" id="1055687"/>
    <lineage>
        <taxon>Eukaryota</taxon>
        <taxon>Discoba</taxon>
        <taxon>Euglenozoa</taxon>
        <taxon>Kinetoplastea</taxon>
        <taxon>Metakinetoplastina</taxon>
        <taxon>Trypanosomatida</taxon>
        <taxon>Trypanosomatidae</taxon>
        <taxon>Trypanosoma</taxon>
        <taxon>Duttonella</taxon>
    </lineage>
</organism>
<feature type="compositionally biased region" description="Gly residues" evidence="1">
    <location>
        <begin position="577"/>
        <end position="591"/>
    </location>
</feature>
<protein>
    <submittedName>
        <fullName evidence="2">Uncharacterized protein</fullName>
    </submittedName>
</protein>
<evidence type="ECO:0000256" key="1">
    <source>
        <dbReference type="SAM" id="MobiDB-lite"/>
    </source>
</evidence>
<accession>G0TX39</accession>
<feature type="region of interest" description="Disordered" evidence="1">
    <location>
        <begin position="626"/>
        <end position="690"/>
    </location>
</feature>
<feature type="compositionally biased region" description="Basic and acidic residues" evidence="1">
    <location>
        <begin position="600"/>
        <end position="609"/>
    </location>
</feature>
<name>G0TX39_TRYVY</name>
<feature type="compositionally biased region" description="Polar residues" evidence="1">
    <location>
        <begin position="642"/>
        <end position="665"/>
    </location>
</feature>
<feature type="region of interest" description="Disordered" evidence="1">
    <location>
        <begin position="459"/>
        <end position="487"/>
    </location>
</feature>
<sequence length="690" mass="76006">MSLLSTLSSDELTELFPMLEVCNCISDAEESGNGPRYCAKDRLTKCMYEVRCFTLPSVLGQSDDASYVSQLVTLPGEAQAGVSVETLRAQQERLNSLTAASQRDDLPPSIVFPVDAYVQHLESRGKLYVVSVSAFSGLSLGDIIRSGWRLIDETDFEDILSCVEVYGAMCMELPPHRNLTFNALLRQLNVRPGAVEACHQSRWAIGDWFLLPGDESRCSQYSLLADLEWLLHCVFSKLNVLCGGNGAVMPKDVLEMRIGRTIDNIRAGMSRYVLRKPLSSFSGSFFDTVSEEGISSSATDAVDKARPYASIESLMEQVSIHQQKLRQEQQIILSYRKQIKGCKNVFKCENTYGASGADRVAGFGCWRGELDSTDSATSTSHDCTKQVAFMSRALCQIQLRTDRDRQESILGERDAVLSNIIEVVDMSIDRDNERRQSEEQARRMHRDTLHSILLRYAIGRERQKKTGQQEKSWQPRQRSAVSYGTSGAAGSAPIIDFSLFNVPPPLQSSSSPLNVNRDMQASTSFYPSGSNTHTDGLLSPRNETNPQPPESSVHRNVSPRKPKVPTLGSLGTTFPSMGGGGGMGAKGGGFGALSARSQTRRADLRDHSPAHMLKVSATARSLFVGKRISSGGHKGPSRRRTNIPTSPRTNKPLSGLDNQSRPLSSRKNEDPSFRQPPMWRTRSNAVPPRG</sequence>
<feature type="compositionally biased region" description="Polar residues" evidence="1">
    <location>
        <begin position="517"/>
        <end position="534"/>
    </location>
</feature>
<feature type="region of interest" description="Disordered" evidence="1">
    <location>
        <begin position="507"/>
        <end position="612"/>
    </location>
</feature>
<feature type="compositionally biased region" description="Polar residues" evidence="1">
    <location>
        <begin position="469"/>
        <end position="485"/>
    </location>
</feature>
<dbReference type="AlphaFoldDB" id="G0TX39"/>
<reference evidence="2" key="1">
    <citation type="journal article" date="2012" name="Proc. Natl. Acad. Sci. U.S.A.">
        <title>Antigenic diversity is generated by distinct evolutionary mechanisms in African trypanosome species.</title>
        <authorList>
            <person name="Jackson A.P."/>
            <person name="Berry A."/>
            <person name="Aslett M."/>
            <person name="Allison H.C."/>
            <person name="Burton P."/>
            <person name="Vavrova-Anderson J."/>
            <person name="Brown R."/>
            <person name="Browne H."/>
            <person name="Corton N."/>
            <person name="Hauser H."/>
            <person name="Gamble J."/>
            <person name="Gilderthorp R."/>
            <person name="Marcello L."/>
            <person name="McQuillan J."/>
            <person name="Otto T.D."/>
            <person name="Quail M.A."/>
            <person name="Sanders M.J."/>
            <person name="van Tonder A."/>
            <person name="Ginger M.L."/>
            <person name="Field M.C."/>
            <person name="Barry J.D."/>
            <person name="Hertz-Fowler C."/>
            <person name="Berriman M."/>
        </authorList>
    </citation>
    <scope>NUCLEOTIDE SEQUENCE</scope>
    <source>
        <strain evidence="2">Y486</strain>
    </source>
</reference>
<gene>
    <name evidence="2" type="ORF">TVY486_0603200</name>
</gene>